<dbReference type="AlphaFoldDB" id="A0A8S9QTZ6"/>
<sequence>MVGGVLDRPLEEASFVLALMLCYFRIILRDVRILPRAINSTGKDLCSKGRGVRGVRPKKLSRRAEEGDLLGQKTKEILVTSLSEDKTSMVRRLGQPARRFDQEVKRLDQRARRPVNKHGDFNNSKSAPVPVFKSATELRFT</sequence>
<dbReference type="Proteomes" id="UP000712600">
    <property type="component" value="Unassembled WGS sequence"/>
</dbReference>
<name>A0A8S9QTZ6_BRACR</name>
<dbReference type="EMBL" id="QGKX02000996">
    <property type="protein sequence ID" value="KAF3556344.1"/>
    <property type="molecule type" value="Genomic_DNA"/>
</dbReference>
<protein>
    <submittedName>
        <fullName evidence="1">Uncharacterized protein</fullName>
    </submittedName>
</protein>
<proteinExistence type="predicted"/>
<reference evidence="1" key="1">
    <citation type="submission" date="2019-12" db="EMBL/GenBank/DDBJ databases">
        <title>Genome sequencing and annotation of Brassica cretica.</title>
        <authorList>
            <person name="Studholme D.J."/>
            <person name="Sarris P."/>
        </authorList>
    </citation>
    <scope>NUCLEOTIDE SEQUENCE</scope>
    <source>
        <strain evidence="1">PFS-109/04</strain>
        <tissue evidence="1">Leaf</tissue>
    </source>
</reference>
<organism evidence="1 2">
    <name type="scientific">Brassica cretica</name>
    <name type="common">Mustard</name>
    <dbReference type="NCBI Taxonomy" id="69181"/>
    <lineage>
        <taxon>Eukaryota</taxon>
        <taxon>Viridiplantae</taxon>
        <taxon>Streptophyta</taxon>
        <taxon>Embryophyta</taxon>
        <taxon>Tracheophyta</taxon>
        <taxon>Spermatophyta</taxon>
        <taxon>Magnoliopsida</taxon>
        <taxon>eudicotyledons</taxon>
        <taxon>Gunneridae</taxon>
        <taxon>Pentapetalae</taxon>
        <taxon>rosids</taxon>
        <taxon>malvids</taxon>
        <taxon>Brassicales</taxon>
        <taxon>Brassicaceae</taxon>
        <taxon>Brassiceae</taxon>
        <taxon>Brassica</taxon>
    </lineage>
</organism>
<accession>A0A8S9QTZ6</accession>
<evidence type="ECO:0000313" key="1">
    <source>
        <dbReference type="EMBL" id="KAF3556344.1"/>
    </source>
</evidence>
<comment type="caution">
    <text evidence="1">The sequence shown here is derived from an EMBL/GenBank/DDBJ whole genome shotgun (WGS) entry which is preliminary data.</text>
</comment>
<evidence type="ECO:0000313" key="2">
    <source>
        <dbReference type="Proteomes" id="UP000712600"/>
    </source>
</evidence>
<gene>
    <name evidence="1" type="ORF">F2Q69_00011595</name>
</gene>